<feature type="signal peptide" evidence="2">
    <location>
        <begin position="1"/>
        <end position="20"/>
    </location>
</feature>
<name>A0AAD7KC18_9AGAR</name>
<accession>A0AAD7KC18</accession>
<gene>
    <name evidence="3" type="ORF">DFH07DRAFT_791194</name>
</gene>
<dbReference type="InterPro" id="IPR037176">
    <property type="entry name" value="Osmotin/thaumatin-like_sf"/>
</dbReference>
<proteinExistence type="predicted"/>
<dbReference type="SUPFAM" id="SSF49870">
    <property type="entry name" value="Osmotin, thaumatin-like protein"/>
    <property type="match status" value="1"/>
</dbReference>
<evidence type="ECO:0000313" key="4">
    <source>
        <dbReference type="Proteomes" id="UP001215280"/>
    </source>
</evidence>
<organism evidence="3 4">
    <name type="scientific">Mycena maculata</name>
    <dbReference type="NCBI Taxonomy" id="230809"/>
    <lineage>
        <taxon>Eukaryota</taxon>
        <taxon>Fungi</taxon>
        <taxon>Dikarya</taxon>
        <taxon>Basidiomycota</taxon>
        <taxon>Agaricomycotina</taxon>
        <taxon>Agaricomycetes</taxon>
        <taxon>Agaricomycetidae</taxon>
        <taxon>Agaricales</taxon>
        <taxon>Marasmiineae</taxon>
        <taxon>Mycenaceae</taxon>
        <taxon>Mycena</taxon>
    </lineage>
</organism>
<evidence type="ECO:0000256" key="1">
    <source>
        <dbReference type="SAM" id="MobiDB-lite"/>
    </source>
</evidence>
<dbReference type="Gene3D" id="2.60.110.10">
    <property type="entry name" value="Thaumatin"/>
    <property type="match status" value="1"/>
</dbReference>
<comment type="caution">
    <text evidence="3">The sequence shown here is derived from an EMBL/GenBank/DDBJ whole genome shotgun (WGS) entry which is preliminary data.</text>
</comment>
<keyword evidence="4" id="KW-1185">Reference proteome</keyword>
<feature type="chain" id="PRO_5042183266" description="Thaumatin-like protein" evidence="2">
    <location>
        <begin position="21"/>
        <end position="295"/>
    </location>
</feature>
<sequence>MLSSLVSTLFVLGLATIAQTSNIHGHSVNHRGLAERMVHPIEPAQIQPIPRKMVRRCKAPSSASIAVTSSASTVIVPSSTAETIAATEAAETTPATEAAAKTSTTTEKTNTSTKITTPTTSTSVAISTTTSSSSSSSGHQFTLTNKCSSAVKPVVVSTACGYSPRCSDASTAPLPSVGSLAAGTSTTITVPDDFVGRIFNQDGSCGEEGENCTMLEFNLDADSFYTPNSYDISNIQGFTQSISLGAEGCDTVTCTSADCSCENAYPIGDTTGCGDDLPVKACGAGNIAFTVVFCP</sequence>
<feature type="region of interest" description="Disordered" evidence="1">
    <location>
        <begin position="88"/>
        <end position="139"/>
    </location>
</feature>
<keyword evidence="2" id="KW-0732">Signal</keyword>
<evidence type="ECO:0000313" key="3">
    <source>
        <dbReference type="EMBL" id="KAJ7782575.1"/>
    </source>
</evidence>
<dbReference type="AlphaFoldDB" id="A0AAD7KC18"/>
<protein>
    <recommendedName>
        <fullName evidence="5">Thaumatin-like protein</fullName>
    </recommendedName>
</protein>
<evidence type="ECO:0008006" key="5">
    <source>
        <dbReference type="Google" id="ProtNLM"/>
    </source>
</evidence>
<feature type="compositionally biased region" description="Low complexity" evidence="1">
    <location>
        <begin position="88"/>
        <end position="137"/>
    </location>
</feature>
<reference evidence="3" key="1">
    <citation type="submission" date="2023-03" db="EMBL/GenBank/DDBJ databases">
        <title>Massive genome expansion in bonnet fungi (Mycena s.s.) driven by repeated elements and novel gene families across ecological guilds.</title>
        <authorList>
            <consortium name="Lawrence Berkeley National Laboratory"/>
            <person name="Harder C.B."/>
            <person name="Miyauchi S."/>
            <person name="Viragh M."/>
            <person name="Kuo A."/>
            <person name="Thoen E."/>
            <person name="Andreopoulos B."/>
            <person name="Lu D."/>
            <person name="Skrede I."/>
            <person name="Drula E."/>
            <person name="Henrissat B."/>
            <person name="Morin E."/>
            <person name="Kohler A."/>
            <person name="Barry K."/>
            <person name="LaButti K."/>
            <person name="Morin E."/>
            <person name="Salamov A."/>
            <person name="Lipzen A."/>
            <person name="Mereny Z."/>
            <person name="Hegedus B."/>
            <person name="Baldrian P."/>
            <person name="Stursova M."/>
            <person name="Weitz H."/>
            <person name="Taylor A."/>
            <person name="Grigoriev I.V."/>
            <person name="Nagy L.G."/>
            <person name="Martin F."/>
            <person name="Kauserud H."/>
        </authorList>
    </citation>
    <scope>NUCLEOTIDE SEQUENCE</scope>
    <source>
        <strain evidence="3">CBHHK188m</strain>
    </source>
</reference>
<dbReference type="Proteomes" id="UP001215280">
    <property type="component" value="Unassembled WGS sequence"/>
</dbReference>
<dbReference type="EMBL" id="JARJLG010000003">
    <property type="protein sequence ID" value="KAJ7782575.1"/>
    <property type="molecule type" value="Genomic_DNA"/>
</dbReference>
<evidence type="ECO:0000256" key="2">
    <source>
        <dbReference type="SAM" id="SignalP"/>
    </source>
</evidence>